<dbReference type="EMBL" id="CAUYUJ010003333">
    <property type="protein sequence ID" value="CAK0804844.1"/>
    <property type="molecule type" value="Genomic_DNA"/>
</dbReference>
<reference evidence="1" key="1">
    <citation type="submission" date="2023-10" db="EMBL/GenBank/DDBJ databases">
        <authorList>
            <person name="Chen Y."/>
            <person name="Shah S."/>
            <person name="Dougan E. K."/>
            <person name="Thang M."/>
            <person name="Chan C."/>
        </authorList>
    </citation>
    <scope>NUCLEOTIDE SEQUENCE [LARGE SCALE GENOMIC DNA]</scope>
</reference>
<organism evidence="1 2">
    <name type="scientific">Prorocentrum cordatum</name>
    <dbReference type="NCBI Taxonomy" id="2364126"/>
    <lineage>
        <taxon>Eukaryota</taxon>
        <taxon>Sar</taxon>
        <taxon>Alveolata</taxon>
        <taxon>Dinophyceae</taxon>
        <taxon>Prorocentrales</taxon>
        <taxon>Prorocentraceae</taxon>
        <taxon>Prorocentrum</taxon>
    </lineage>
</organism>
<evidence type="ECO:0000313" key="2">
    <source>
        <dbReference type="Proteomes" id="UP001189429"/>
    </source>
</evidence>
<keyword evidence="2" id="KW-1185">Reference proteome</keyword>
<feature type="non-terminal residue" evidence="1">
    <location>
        <position position="1"/>
    </location>
</feature>
<sequence>VPTKGKMSFVFSLAKAMEAKLGQAGDCLLDASAWLGSQSDLLRVPLCRKKETLLVAFWRSSSGLPDRQLPVLESLSKDFLITYPQFLSLCRDEDDHLATIVSHLIPCLKGGSFTRSLAMGKQMSMHSVTSLFASAKA</sequence>
<proteinExistence type="predicted"/>
<comment type="caution">
    <text evidence="1">The sequence shown here is derived from an EMBL/GenBank/DDBJ whole genome shotgun (WGS) entry which is preliminary data.</text>
</comment>
<feature type="non-terminal residue" evidence="1">
    <location>
        <position position="137"/>
    </location>
</feature>
<gene>
    <name evidence="1" type="ORF">PCOR1329_LOCUS11525</name>
</gene>
<evidence type="ECO:0000313" key="1">
    <source>
        <dbReference type="EMBL" id="CAK0804844.1"/>
    </source>
</evidence>
<accession>A0ABN9QFU4</accession>
<dbReference type="Proteomes" id="UP001189429">
    <property type="component" value="Unassembled WGS sequence"/>
</dbReference>
<name>A0ABN9QFU4_9DINO</name>
<protein>
    <submittedName>
        <fullName evidence="1">Uncharacterized protein</fullName>
    </submittedName>
</protein>